<keyword evidence="1" id="KW-0175">Coiled coil</keyword>
<proteinExistence type="predicted"/>
<reference evidence="3" key="1">
    <citation type="submission" date="2014-11" db="EMBL/GenBank/DDBJ databases">
        <authorList>
            <person name="Geib S."/>
        </authorList>
    </citation>
    <scope>NUCLEOTIDE SEQUENCE</scope>
</reference>
<feature type="signal peptide" evidence="2">
    <location>
        <begin position="1"/>
        <end position="22"/>
    </location>
</feature>
<name>A0A0A1XTB5_ZEUCU</name>
<dbReference type="AlphaFoldDB" id="A0A0A1XTB5"/>
<evidence type="ECO:0000256" key="1">
    <source>
        <dbReference type="SAM" id="Coils"/>
    </source>
</evidence>
<protein>
    <submittedName>
        <fullName evidence="3">Kynurenine formamidase</fullName>
    </submittedName>
</protein>
<evidence type="ECO:0000313" key="3">
    <source>
        <dbReference type="EMBL" id="JAD14291.1"/>
    </source>
</evidence>
<dbReference type="OrthoDB" id="7976706at2759"/>
<organism evidence="3">
    <name type="scientific">Zeugodacus cucurbitae</name>
    <name type="common">Melon fruit fly</name>
    <name type="synonym">Bactrocera cucurbitae</name>
    <dbReference type="NCBI Taxonomy" id="28588"/>
    <lineage>
        <taxon>Eukaryota</taxon>
        <taxon>Metazoa</taxon>
        <taxon>Ecdysozoa</taxon>
        <taxon>Arthropoda</taxon>
        <taxon>Hexapoda</taxon>
        <taxon>Insecta</taxon>
        <taxon>Pterygota</taxon>
        <taxon>Neoptera</taxon>
        <taxon>Endopterygota</taxon>
        <taxon>Diptera</taxon>
        <taxon>Brachycera</taxon>
        <taxon>Muscomorpha</taxon>
        <taxon>Tephritoidea</taxon>
        <taxon>Tephritidae</taxon>
        <taxon>Zeugodacus</taxon>
        <taxon>Zeugodacus</taxon>
    </lineage>
</organism>
<dbReference type="GeneID" id="105213650"/>
<reference evidence="3" key="2">
    <citation type="journal article" date="2015" name="Gigascience">
        <title>Reconstructing a comprehensive transcriptome assembly of a white-pupal translocated strain of the pest fruit fly Bactrocera cucurbitae.</title>
        <authorList>
            <person name="Sim S.B."/>
            <person name="Calla B."/>
            <person name="Hall B."/>
            <person name="DeRego T."/>
            <person name="Geib S.M."/>
        </authorList>
    </citation>
    <scope>NUCLEOTIDE SEQUENCE</scope>
</reference>
<feature type="coiled-coil region" evidence="1">
    <location>
        <begin position="77"/>
        <end position="111"/>
    </location>
</feature>
<dbReference type="PROSITE" id="PS51257">
    <property type="entry name" value="PROKAR_LIPOPROTEIN"/>
    <property type="match status" value="1"/>
</dbReference>
<feature type="chain" id="PRO_5001984193" evidence="2">
    <location>
        <begin position="23"/>
        <end position="130"/>
    </location>
</feature>
<accession>A0A0A1XTB5</accession>
<dbReference type="EMBL" id="GBXI01000001">
    <property type="protein sequence ID" value="JAD14291.1"/>
    <property type="molecule type" value="Transcribed_RNA"/>
</dbReference>
<sequence>MEKSLFWLDCTLFLLLTGVACASDVDQPFSIYMDVRKTLDDSVQIAKSCERKLSIMDSVLEIRGRGPEMSLNSFENLENLTERINSYGLKQNALENTIQSLTSQSKETMNELRANISKVLSTVADLASKM</sequence>
<keyword evidence="2" id="KW-0732">Signal</keyword>
<evidence type="ECO:0000256" key="2">
    <source>
        <dbReference type="SAM" id="SignalP"/>
    </source>
</evidence>
<gene>
    <name evidence="3" type="primary">kynB</name>
    <name evidence="3" type="ORF">g.5683</name>
</gene>